<organism evidence="2 3">
    <name type="scientific">Lithocarpus litseifolius</name>
    <dbReference type="NCBI Taxonomy" id="425828"/>
    <lineage>
        <taxon>Eukaryota</taxon>
        <taxon>Viridiplantae</taxon>
        <taxon>Streptophyta</taxon>
        <taxon>Embryophyta</taxon>
        <taxon>Tracheophyta</taxon>
        <taxon>Spermatophyta</taxon>
        <taxon>Magnoliopsida</taxon>
        <taxon>eudicotyledons</taxon>
        <taxon>Gunneridae</taxon>
        <taxon>Pentapetalae</taxon>
        <taxon>rosids</taxon>
        <taxon>fabids</taxon>
        <taxon>Fagales</taxon>
        <taxon>Fagaceae</taxon>
        <taxon>Lithocarpus</taxon>
    </lineage>
</organism>
<feature type="region of interest" description="Disordered" evidence="1">
    <location>
        <begin position="1"/>
        <end position="20"/>
    </location>
</feature>
<comment type="caution">
    <text evidence="2">The sequence shown here is derived from an EMBL/GenBank/DDBJ whole genome shotgun (WGS) entry which is preliminary data.</text>
</comment>
<evidence type="ECO:0000256" key="1">
    <source>
        <dbReference type="SAM" id="MobiDB-lite"/>
    </source>
</evidence>
<evidence type="ECO:0000313" key="3">
    <source>
        <dbReference type="Proteomes" id="UP001459277"/>
    </source>
</evidence>
<dbReference type="AlphaFoldDB" id="A0AAW2BUV5"/>
<feature type="compositionally biased region" description="Low complexity" evidence="1">
    <location>
        <begin position="58"/>
        <end position="67"/>
    </location>
</feature>
<dbReference type="EMBL" id="JAZDWU010000010">
    <property type="protein sequence ID" value="KAK9989622.1"/>
    <property type="molecule type" value="Genomic_DNA"/>
</dbReference>
<reference evidence="2 3" key="1">
    <citation type="submission" date="2024-01" db="EMBL/GenBank/DDBJ databases">
        <title>A telomere-to-telomere, gap-free genome of sweet tea (Lithocarpus litseifolius).</title>
        <authorList>
            <person name="Zhou J."/>
        </authorList>
    </citation>
    <scope>NUCLEOTIDE SEQUENCE [LARGE SCALE GENOMIC DNA]</scope>
    <source>
        <strain evidence="2">Zhou-2022a</strain>
        <tissue evidence="2">Leaf</tissue>
    </source>
</reference>
<name>A0AAW2BUV5_9ROSI</name>
<gene>
    <name evidence="2" type="ORF">SO802_029861</name>
</gene>
<feature type="compositionally biased region" description="Acidic residues" evidence="1">
    <location>
        <begin position="48"/>
        <end position="57"/>
    </location>
</feature>
<accession>A0AAW2BUV5</accession>
<dbReference type="Proteomes" id="UP001459277">
    <property type="component" value="Unassembled WGS sequence"/>
</dbReference>
<proteinExistence type="predicted"/>
<keyword evidence="3" id="KW-1185">Reference proteome</keyword>
<feature type="region of interest" description="Disordered" evidence="1">
    <location>
        <begin position="42"/>
        <end position="80"/>
    </location>
</feature>
<sequence>MTPLDSFAPSTSAPSSSVGGVPFEAIMAQLLRIDARLDTFSDELCQASEDESDDDGSGSDNANEDGGASFSDDNEMTASQ</sequence>
<evidence type="ECO:0000313" key="2">
    <source>
        <dbReference type="EMBL" id="KAK9989622.1"/>
    </source>
</evidence>
<protein>
    <submittedName>
        <fullName evidence="2">Uncharacterized protein</fullName>
    </submittedName>
</protein>